<dbReference type="EMBL" id="GEVK01022518">
    <property type="protein sequence ID" value="JAU30314.1"/>
    <property type="molecule type" value="Transcribed_RNA"/>
</dbReference>
<feature type="region of interest" description="Disordered" evidence="1">
    <location>
        <begin position="120"/>
        <end position="195"/>
    </location>
</feature>
<feature type="compositionally biased region" description="Polar residues" evidence="1">
    <location>
        <begin position="18"/>
        <end position="28"/>
    </location>
</feature>
<feature type="compositionally biased region" description="Basic and acidic residues" evidence="1">
    <location>
        <begin position="147"/>
        <end position="158"/>
    </location>
</feature>
<proteinExistence type="predicted"/>
<protein>
    <submittedName>
        <fullName evidence="2">Transcription factor bHLH69</fullName>
    </submittedName>
</protein>
<reference evidence="2" key="1">
    <citation type="submission" date="2016-07" db="EMBL/GenBank/DDBJ databases">
        <title>De novo transcriptome assembly of four accessions of the metal hyperaccumulator plant Noccaea caerulescens.</title>
        <authorList>
            <person name="Blande D."/>
            <person name="Halimaa P."/>
            <person name="Tervahauta A.I."/>
            <person name="Aarts M.G."/>
            <person name="Karenlampi S.O."/>
        </authorList>
    </citation>
    <scope>NUCLEOTIDE SEQUENCE</scope>
</reference>
<gene>
    <name evidence="2" type="ORF">LC_TR12960_c0_g1_i1_g.45110</name>
    <name evidence="3" type="ORF">LE_TR17159_c0_g1_i1_g.54813</name>
</gene>
<evidence type="ECO:0000256" key="1">
    <source>
        <dbReference type="SAM" id="MobiDB-lite"/>
    </source>
</evidence>
<accession>A0A1J3EDV1</accession>
<feature type="region of interest" description="Disordered" evidence="1">
    <location>
        <begin position="1"/>
        <end position="33"/>
    </location>
</feature>
<evidence type="ECO:0000313" key="2">
    <source>
        <dbReference type="EMBL" id="JAU30314.1"/>
    </source>
</evidence>
<dbReference type="AlphaFoldDB" id="A0A1J3EDV1"/>
<feature type="compositionally biased region" description="Polar residues" evidence="1">
    <location>
        <begin position="178"/>
        <end position="189"/>
    </location>
</feature>
<dbReference type="EMBL" id="GEVL01022512">
    <property type="protein sequence ID" value="JAU54829.1"/>
    <property type="molecule type" value="Transcribed_RNA"/>
</dbReference>
<evidence type="ECO:0000313" key="3">
    <source>
        <dbReference type="EMBL" id="JAU54829.1"/>
    </source>
</evidence>
<name>A0A1J3EDV1_NOCCA</name>
<organism evidence="2">
    <name type="scientific">Noccaea caerulescens</name>
    <name type="common">Alpine penny-cress</name>
    <name type="synonym">Thlaspi caerulescens</name>
    <dbReference type="NCBI Taxonomy" id="107243"/>
    <lineage>
        <taxon>Eukaryota</taxon>
        <taxon>Viridiplantae</taxon>
        <taxon>Streptophyta</taxon>
        <taxon>Embryophyta</taxon>
        <taxon>Tracheophyta</taxon>
        <taxon>Spermatophyta</taxon>
        <taxon>Magnoliopsida</taxon>
        <taxon>eudicotyledons</taxon>
        <taxon>Gunneridae</taxon>
        <taxon>Pentapetalae</taxon>
        <taxon>rosids</taxon>
        <taxon>malvids</taxon>
        <taxon>Brassicales</taxon>
        <taxon>Brassicaceae</taxon>
        <taxon>Coluteocarpeae</taxon>
        <taxon>Noccaea</taxon>
    </lineage>
</organism>
<sequence>MERGMKLGTVSRNHPIPNRQSGGASSQVKVEDEETNLSLSQWLHPSKLPVSYTAFLNEESTPDEKPPVDYVVERVVLPSRDGARGGIRTLYSASETEITACSKVKPSIRVQSRSINEDFGSNSKVKFPVAGRSSRKSKHSSSQNYSEKLRSWKERSENKNNNNRDFSQLHGKYRDVASKQSNRNKSKTWTTEHERKHQIEDNIKALGELLPHEVEGTPEFILNDVIARVKLLQLQMKELSRSRLGGEPISHPMISIEGYGHFIHQEHTMITKPLEEIMADLLTNDHDAATTLLESKGLFLMPFSSVQGFC</sequence>